<accession>A0A397W0A4</accession>
<sequence>MNNNTVIKNKELPLFSSLSNIEGDHNNIFDNSTEFSWIYWLFDTVNDSKNESTIEVCGLQNVYLSFRGDLSFRRDFLEVDEDMEPLHLDVLENNFNQLITYEASRITDTNRLLEIETNNKNEDSRS</sequence>
<evidence type="ECO:0000313" key="2">
    <source>
        <dbReference type="Proteomes" id="UP000266673"/>
    </source>
</evidence>
<comment type="caution">
    <text evidence="1">The sequence shown here is derived from an EMBL/GenBank/DDBJ whole genome shotgun (WGS) entry which is preliminary data.</text>
</comment>
<dbReference type="EMBL" id="QKWP01000204">
    <property type="protein sequence ID" value="RIB24726.1"/>
    <property type="molecule type" value="Genomic_DNA"/>
</dbReference>
<gene>
    <name evidence="1" type="ORF">C2G38_2167804</name>
</gene>
<organism evidence="1 2">
    <name type="scientific">Gigaspora rosea</name>
    <dbReference type="NCBI Taxonomy" id="44941"/>
    <lineage>
        <taxon>Eukaryota</taxon>
        <taxon>Fungi</taxon>
        <taxon>Fungi incertae sedis</taxon>
        <taxon>Mucoromycota</taxon>
        <taxon>Glomeromycotina</taxon>
        <taxon>Glomeromycetes</taxon>
        <taxon>Diversisporales</taxon>
        <taxon>Gigasporaceae</taxon>
        <taxon>Gigaspora</taxon>
    </lineage>
</organism>
<keyword evidence="2" id="KW-1185">Reference proteome</keyword>
<protein>
    <submittedName>
        <fullName evidence="1">Uncharacterized protein</fullName>
    </submittedName>
</protein>
<proteinExistence type="predicted"/>
<evidence type="ECO:0000313" key="1">
    <source>
        <dbReference type="EMBL" id="RIB24726.1"/>
    </source>
</evidence>
<reference evidence="1 2" key="1">
    <citation type="submission" date="2018-06" db="EMBL/GenBank/DDBJ databases">
        <title>Comparative genomics reveals the genomic features of Rhizophagus irregularis, R. cerebriforme, R. diaphanum and Gigaspora rosea, and their symbiotic lifestyle signature.</title>
        <authorList>
            <person name="Morin E."/>
            <person name="San Clemente H."/>
            <person name="Chen E.C.H."/>
            <person name="De La Providencia I."/>
            <person name="Hainaut M."/>
            <person name="Kuo A."/>
            <person name="Kohler A."/>
            <person name="Murat C."/>
            <person name="Tang N."/>
            <person name="Roy S."/>
            <person name="Loubradou J."/>
            <person name="Henrissat B."/>
            <person name="Grigoriev I.V."/>
            <person name="Corradi N."/>
            <person name="Roux C."/>
            <person name="Martin F.M."/>
        </authorList>
    </citation>
    <scope>NUCLEOTIDE SEQUENCE [LARGE SCALE GENOMIC DNA]</scope>
    <source>
        <strain evidence="1 2">DAOM 194757</strain>
    </source>
</reference>
<dbReference type="AlphaFoldDB" id="A0A397W0A4"/>
<name>A0A397W0A4_9GLOM</name>
<dbReference type="Proteomes" id="UP000266673">
    <property type="component" value="Unassembled WGS sequence"/>
</dbReference>